<proteinExistence type="predicted"/>
<name>F6FIU7_MYCHI</name>
<accession>F6FIU7</accession>
<gene>
    <name evidence="1" type="ordered locus">MHF_0887</name>
</gene>
<sequence>MAILSTLIKLSPVVAAPTIGAGFLAVHFEGTPMEEILPIEEVDNTPAAPLQPKRSSAPGKAGRKYTSGRVNTVYGTVNNTGRCNIYALEDQEDQTNSLIFRFFKKYDNLQKVQEYVRSKGGNLERTDHIGCNNNQHVYVYEAYRGHWTFKMGEREPIFEE</sequence>
<dbReference type="BioCyc" id="MHAE859194:G1GR7-884-MONOMER"/>
<protein>
    <submittedName>
        <fullName evidence="1">Uncharacterized protein</fullName>
    </submittedName>
</protein>
<dbReference type="KEGG" id="mhf:MHF_0887"/>
<evidence type="ECO:0000313" key="2">
    <source>
        <dbReference type="Proteomes" id="UP000007952"/>
    </source>
</evidence>
<dbReference type="Proteomes" id="UP000007952">
    <property type="component" value="Chromosome"/>
</dbReference>
<dbReference type="HOGENOM" id="CLU_1675921_0_0_14"/>
<evidence type="ECO:0000313" key="1">
    <source>
        <dbReference type="EMBL" id="AEG73145.1"/>
    </source>
</evidence>
<dbReference type="AlphaFoldDB" id="F6FIU7"/>
<dbReference type="EMBL" id="CP002808">
    <property type="protein sequence ID" value="AEG73145.1"/>
    <property type="molecule type" value="Genomic_DNA"/>
</dbReference>
<organism evidence="1 2">
    <name type="scientific">Mycoplasma haemofelis (strain Ohio2)</name>
    <dbReference type="NCBI Taxonomy" id="859194"/>
    <lineage>
        <taxon>Bacteria</taxon>
        <taxon>Bacillati</taxon>
        <taxon>Mycoplasmatota</taxon>
        <taxon>Mollicutes</taxon>
        <taxon>Mycoplasmataceae</taxon>
        <taxon>Mycoplasma</taxon>
    </lineage>
</organism>
<reference evidence="1 2" key="1">
    <citation type="journal article" date="2011" name="J. Bacteriol.">
        <title>Complete genome sequences of two hemotropic Mycoplasmas, Mycoplasma haemofelis strain Ohio2 and Mycoplasma suis strain Illinois.</title>
        <authorList>
            <person name="Messick J.B."/>
            <person name="Santos A.P."/>
            <person name="Guimaraes A.M."/>
        </authorList>
    </citation>
    <scope>NUCLEOTIDE SEQUENCE [LARGE SCALE GENOMIC DNA]</scope>
    <source>
        <strain evidence="1 2">Ohio2</strain>
    </source>
</reference>
<reference key="2">
    <citation type="submission" date="2011-05" db="EMBL/GenBank/DDBJ databases">
        <title>The Genome of Mycoplasma haemofelis Strain Ohio2, a pathogenic hemoplasma of the cat.</title>
        <authorList>
            <person name="Santos A.P."/>
            <person name="Guimaraes A.M.S."/>
            <person name="SanMiguel P.J."/>
            <person name="Martin S.W."/>
            <person name="Messick J.B."/>
        </authorList>
    </citation>
    <scope>NUCLEOTIDE SEQUENCE</scope>
    <source>
        <strain>Ohio2</strain>
    </source>
</reference>
<dbReference type="STRING" id="859194.MHF_0887"/>